<evidence type="ECO:0000313" key="3">
    <source>
        <dbReference type="EMBL" id="CAG8831838.1"/>
    </source>
</evidence>
<dbReference type="PANTHER" id="PTHR36172:SF1">
    <property type="entry name" value="RESOLVASE-RELATED"/>
    <property type="match status" value="1"/>
</dbReference>
<keyword evidence="1" id="KW-0238">DNA-binding</keyword>
<comment type="caution">
    <text evidence="3">The sequence shown here is derived from an EMBL/GenBank/DDBJ whole genome shotgun (WGS) entry which is preliminary data.</text>
</comment>
<dbReference type="Proteomes" id="UP000789901">
    <property type="component" value="Unassembled WGS sequence"/>
</dbReference>
<dbReference type="Pfam" id="PF07282">
    <property type="entry name" value="Cas12f1-like_TNB"/>
    <property type="match status" value="1"/>
</dbReference>
<organism evidence="3 4">
    <name type="scientific">Gigaspora margarita</name>
    <dbReference type="NCBI Taxonomy" id="4874"/>
    <lineage>
        <taxon>Eukaryota</taxon>
        <taxon>Fungi</taxon>
        <taxon>Fungi incertae sedis</taxon>
        <taxon>Mucoromycota</taxon>
        <taxon>Glomeromycotina</taxon>
        <taxon>Glomeromycetes</taxon>
        <taxon>Diversisporales</taxon>
        <taxon>Gigasporaceae</taxon>
        <taxon>Gigaspora</taxon>
    </lineage>
</organism>
<name>A0ABN7WH70_GIGMA</name>
<dbReference type="EMBL" id="CAJVQB010044358">
    <property type="protein sequence ID" value="CAG8831838.1"/>
    <property type="molecule type" value="Genomic_DNA"/>
</dbReference>
<sequence length="294" mass="34801">MSKKLYGNNFRMKYKTKKDRLQTISILVRDWNRNRGEYAFLKTMIVSERPPEINHTVNVTMNRLGHFYMCVSIPLDISDNQDGVKGKVILLDPGVRTFMTGYDPNGRIVEWGNSDLNKIFRLSKRYDKLQKDKDLAIGRKNKRKRYKLKIKMYRIIVRIRNLINECHHQLARWLCENYEIILIPKFETSNMVLKNKRKIRSKTTRMMLTWSHYRFRMFLHHKAREFVSCKVIEYTEEYISKTCGNCGSINKKLGGSKIFRCDSCSLEIDRDMNGARNILLKHITEGQVNPDFGT</sequence>
<dbReference type="InterPro" id="IPR051491">
    <property type="entry name" value="Recombinase/Transposase-rel"/>
</dbReference>
<feature type="domain" description="Cas12f1-like TNB" evidence="2">
    <location>
        <begin position="212"/>
        <end position="278"/>
    </location>
</feature>
<evidence type="ECO:0000256" key="1">
    <source>
        <dbReference type="ARBA" id="ARBA00023125"/>
    </source>
</evidence>
<evidence type="ECO:0000313" key="4">
    <source>
        <dbReference type="Proteomes" id="UP000789901"/>
    </source>
</evidence>
<dbReference type="InterPro" id="IPR010095">
    <property type="entry name" value="Cas12f1-like_TNB"/>
</dbReference>
<keyword evidence="4" id="KW-1185">Reference proteome</keyword>
<accession>A0ABN7WH70</accession>
<evidence type="ECO:0000259" key="2">
    <source>
        <dbReference type="Pfam" id="PF07282"/>
    </source>
</evidence>
<protein>
    <submittedName>
        <fullName evidence="3">16000_t:CDS:1</fullName>
    </submittedName>
</protein>
<gene>
    <name evidence="3" type="ORF">GMARGA_LOCUS30801</name>
</gene>
<dbReference type="PANTHER" id="PTHR36172">
    <property type="match status" value="1"/>
</dbReference>
<proteinExistence type="predicted"/>
<reference evidence="3 4" key="1">
    <citation type="submission" date="2021-06" db="EMBL/GenBank/DDBJ databases">
        <authorList>
            <person name="Kallberg Y."/>
            <person name="Tangrot J."/>
            <person name="Rosling A."/>
        </authorList>
    </citation>
    <scope>NUCLEOTIDE SEQUENCE [LARGE SCALE GENOMIC DNA]</scope>
    <source>
        <strain evidence="3 4">120-4 pot B 10/14</strain>
    </source>
</reference>